<sequence>SGGLGEWVRVSGLYNGCTSGSGGMPVHQSFPWDDKVKQSKTSPRPFQLGHKEELLYSLSPQDLEQTGPLTPHLPHHPAHLPAPCQLPVHP</sequence>
<feature type="region of interest" description="Disordered" evidence="1">
    <location>
        <begin position="59"/>
        <end position="90"/>
    </location>
</feature>
<keyword evidence="3" id="KW-1185">Reference proteome</keyword>
<organism evidence="2 3">
    <name type="scientific">Crocodylus porosus</name>
    <name type="common">Saltwater crocodile</name>
    <name type="synonym">Estuarine crocodile</name>
    <dbReference type="NCBI Taxonomy" id="8502"/>
    <lineage>
        <taxon>Eukaryota</taxon>
        <taxon>Metazoa</taxon>
        <taxon>Chordata</taxon>
        <taxon>Craniata</taxon>
        <taxon>Vertebrata</taxon>
        <taxon>Euteleostomi</taxon>
        <taxon>Archelosauria</taxon>
        <taxon>Archosauria</taxon>
        <taxon>Crocodylia</taxon>
        <taxon>Longirostres</taxon>
        <taxon>Crocodylidae</taxon>
        <taxon>Crocodylus</taxon>
    </lineage>
</organism>
<name>A0A7M4EU12_CROPO</name>
<accession>A0A7M4EU12</accession>
<feature type="compositionally biased region" description="Low complexity" evidence="1">
    <location>
        <begin position="79"/>
        <end position="90"/>
    </location>
</feature>
<dbReference type="Ensembl" id="ENSCPRT00005016492.1">
    <property type="protein sequence ID" value="ENSCPRP00005014044.1"/>
    <property type="gene ID" value="ENSCPRG00005009884.1"/>
</dbReference>
<dbReference type="AlphaFoldDB" id="A0A7M4EU12"/>
<protein>
    <submittedName>
        <fullName evidence="2">Uncharacterized protein</fullName>
    </submittedName>
</protein>
<evidence type="ECO:0000313" key="2">
    <source>
        <dbReference type="Ensembl" id="ENSCPRP00005014044.1"/>
    </source>
</evidence>
<proteinExistence type="predicted"/>
<evidence type="ECO:0000313" key="3">
    <source>
        <dbReference type="Proteomes" id="UP000594220"/>
    </source>
</evidence>
<dbReference type="Proteomes" id="UP000594220">
    <property type="component" value="Unplaced"/>
</dbReference>
<feature type="region of interest" description="Disordered" evidence="1">
    <location>
        <begin position="18"/>
        <end position="47"/>
    </location>
</feature>
<reference evidence="2" key="1">
    <citation type="submission" date="2025-08" db="UniProtKB">
        <authorList>
            <consortium name="Ensembl"/>
        </authorList>
    </citation>
    <scope>IDENTIFICATION</scope>
</reference>
<evidence type="ECO:0000256" key="1">
    <source>
        <dbReference type="SAM" id="MobiDB-lite"/>
    </source>
</evidence>
<reference evidence="2" key="2">
    <citation type="submission" date="2025-09" db="UniProtKB">
        <authorList>
            <consortium name="Ensembl"/>
        </authorList>
    </citation>
    <scope>IDENTIFICATION</scope>
</reference>